<dbReference type="AlphaFoldDB" id="A0A7G8BCZ6"/>
<dbReference type="KEGG" id="adin:H7849_14730"/>
<name>A0A7G8BCZ6_9BACT</name>
<dbReference type="EMBL" id="CP060394">
    <property type="protein sequence ID" value="QNI30416.1"/>
    <property type="molecule type" value="Genomic_DNA"/>
</dbReference>
<sequence length="214" mass="23530">MNRMRLSRSGKWAICWLAASILCSGGGLSPAQTTGSGDASLGVLQREHQALQEAQDAHDKALHAYLLNSAAETYASALDDEIQRKDRAATAPLDMQTEMGPVVNEANQYGAGVVWCEVNGEWTVSPDGYLAYLAEWPDGPDAEEAWWRGKLGHLATACFDAAGTEEETAGFVADYTEFLARFPHGKHEEEARALLREFQADLDSYRQEKEHKEP</sequence>
<dbReference type="RefSeq" id="WP_186740295.1">
    <property type="nucleotide sequence ID" value="NZ_CP060394.1"/>
</dbReference>
<dbReference type="Proteomes" id="UP000515312">
    <property type="component" value="Chromosome"/>
</dbReference>
<gene>
    <name evidence="1" type="ORF">H7849_14730</name>
</gene>
<keyword evidence="2" id="KW-1185">Reference proteome</keyword>
<evidence type="ECO:0000313" key="2">
    <source>
        <dbReference type="Proteomes" id="UP000515312"/>
    </source>
</evidence>
<protein>
    <submittedName>
        <fullName evidence="1">Uncharacterized protein</fullName>
    </submittedName>
</protein>
<reference evidence="1 2" key="1">
    <citation type="submission" date="2020-08" db="EMBL/GenBank/DDBJ databases">
        <title>Edaphobacter telluris sp. nov. and Acidobacterium dinghuensis sp. nov., two acidobacteria isolated from forest soil.</title>
        <authorList>
            <person name="Fu J."/>
            <person name="Qiu L."/>
        </authorList>
    </citation>
    <scope>NUCLEOTIDE SEQUENCE [LARGE SCALE GENOMIC DNA]</scope>
    <source>
        <strain evidence="1">4Y35</strain>
    </source>
</reference>
<accession>A0A7G8BCZ6</accession>
<organism evidence="1 2">
    <name type="scientific">Alloacidobacterium dinghuense</name>
    <dbReference type="NCBI Taxonomy" id="2763107"/>
    <lineage>
        <taxon>Bacteria</taxon>
        <taxon>Pseudomonadati</taxon>
        <taxon>Acidobacteriota</taxon>
        <taxon>Terriglobia</taxon>
        <taxon>Terriglobales</taxon>
        <taxon>Acidobacteriaceae</taxon>
        <taxon>Alloacidobacterium</taxon>
    </lineage>
</organism>
<evidence type="ECO:0000313" key="1">
    <source>
        <dbReference type="EMBL" id="QNI30416.1"/>
    </source>
</evidence>
<proteinExistence type="predicted"/>